<organism evidence="1 2">
    <name type="scientific">Aspergillus heteromorphus CBS 117.55</name>
    <dbReference type="NCBI Taxonomy" id="1448321"/>
    <lineage>
        <taxon>Eukaryota</taxon>
        <taxon>Fungi</taxon>
        <taxon>Dikarya</taxon>
        <taxon>Ascomycota</taxon>
        <taxon>Pezizomycotina</taxon>
        <taxon>Eurotiomycetes</taxon>
        <taxon>Eurotiomycetidae</taxon>
        <taxon>Eurotiales</taxon>
        <taxon>Aspergillaceae</taxon>
        <taxon>Aspergillus</taxon>
        <taxon>Aspergillus subgen. Circumdati</taxon>
    </lineage>
</organism>
<comment type="caution">
    <text evidence="1">The sequence shown here is derived from an EMBL/GenBank/DDBJ whole genome shotgun (WGS) entry which is preliminary data.</text>
</comment>
<dbReference type="VEuPathDB" id="FungiDB:BO70DRAFT_113701"/>
<sequence>MHSSSIAFVRYLPKYGTVPFISMGQFRTHPTAMDIESPPTGSSHAYDPLMRALSSVYSFTRAGPRQCDNTEYPYFIPRALHISSVFQHPLGPKLANLPGLFDIGHFPSKLAIDAIGLSFHIRDLLALSQDPTPIGMPHLARFNSRLGVVFETRVIKVY</sequence>
<proteinExistence type="predicted"/>
<dbReference type="Proteomes" id="UP000247233">
    <property type="component" value="Unassembled WGS sequence"/>
</dbReference>
<dbReference type="EMBL" id="MSFL01000025">
    <property type="protein sequence ID" value="PWY72966.1"/>
    <property type="molecule type" value="Genomic_DNA"/>
</dbReference>
<reference evidence="1 2" key="1">
    <citation type="submission" date="2016-12" db="EMBL/GenBank/DDBJ databases">
        <title>The genomes of Aspergillus section Nigri reveals drivers in fungal speciation.</title>
        <authorList>
            <consortium name="DOE Joint Genome Institute"/>
            <person name="Vesth T.C."/>
            <person name="Nybo J."/>
            <person name="Theobald S."/>
            <person name="Brandl J."/>
            <person name="Frisvad J.C."/>
            <person name="Nielsen K.F."/>
            <person name="Lyhne E.K."/>
            <person name="Kogle M.E."/>
            <person name="Kuo A."/>
            <person name="Riley R."/>
            <person name="Clum A."/>
            <person name="Nolan M."/>
            <person name="Lipzen A."/>
            <person name="Salamov A."/>
            <person name="Henrissat B."/>
            <person name="Wiebenga A."/>
            <person name="De Vries R.P."/>
            <person name="Grigoriev I.V."/>
            <person name="Mortensen U.H."/>
            <person name="Andersen M.R."/>
            <person name="Baker S.E."/>
        </authorList>
    </citation>
    <scope>NUCLEOTIDE SEQUENCE [LARGE SCALE GENOMIC DNA]</scope>
    <source>
        <strain evidence="1 2">CBS 117.55</strain>
    </source>
</reference>
<protein>
    <submittedName>
        <fullName evidence="1">Uncharacterized protein</fullName>
    </submittedName>
</protein>
<dbReference type="AlphaFoldDB" id="A0A317VF19"/>
<evidence type="ECO:0000313" key="1">
    <source>
        <dbReference type="EMBL" id="PWY72966.1"/>
    </source>
</evidence>
<dbReference type="RefSeq" id="XP_025396620.1">
    <property type="nucleotide sequence ID" value="XM_025537900.1"/>
</dbReference>
<dbReference type="GeneID" id="37060137"/>
<accession>A0A317VF19</accession>
<evidence type="ECO:0000313" key="2">
    <source>
        <dbReference type="Proteomes" id="UP000247233"/>
    </source>
</evidence>
<gene>
    <name evidence="1" type="ORF">BO70DRAFT_113701</name>
</gene>
<name>A0A317VF19_9EURO</name>
<keyword evidence="2" id="KW-1185">Reference proteome</keyword>